<feature type="transmembrane region" description="Helical" evidence="7">
    <location>
        <begin position="66"/>
        <end position="93"/>
    </location>
</feature>
<dbReference type="GO" id="GO:0005886">
    <property type="term" value="C:plasma membrane"/>
    <property type="evidence" value="ECO:0007669"/>
    <property type="project" value="UniProtKB-SubCell"/>
</dbReference>
<dbReference type="AlphaFoldDB" id="A0A7Y9DR82"/>
<feature type="transmembrane region" description="Helical" evidence="7">
    <location>
        <begin position="156"/>
        <end position="179"/>
    </location>
</feature>
<name>A0A7Y9DR82_9PSEU</name>
<dbReference type="Pfam" id="PF05425">
    <property type="entry name" value="CopD"/>
    <property type="match status" value="1"/>
</dbReference>
<keyword evidence="2" id="KW-1003">Cell membrane</keyword>
<dbReference type="InterPro" id="IPR032694">
    <property type="entry name" value="CopC/D"/>
</dbReference>
<evidence type="ECO:0000256" key="7">
    <source>
        <dbReference type="SAM" id="Phobius"/>
    </source>
</evidence>
<protein>
    <submittedName>
        <fullName evidence="9">Putative copper resistance protein D</fullName>
    </submittedName>
</protein>
<dbReference type="PANTHER" id="PTHR34820:SF4">
    <property type="entry name" value="INNER MEMBRANE PROTEIN YEBZ"/>
    <property type="match status" value="1"/>
</dbReference>
<comment type="subcellular location">
    <subcellularLocation>
        <location evidence="1">Cell membrane</location>
        <topology evidence="1">Multi-pass membrane protein</topology>
    </subcellularLocation>
</comment>
<evidence type="ECO:0000256" key="3">
    <source>
        <dbReference type="ARBA" id="ARBA00022692"/>
    </source>
</evidence>
<dbReference type="Pfam" id="PF09678">
    <property type="entry name" value="Caa3_CtaG"/>
    <property type="match status" value="1"/>
</dbReference>
<dbReference type="GO" id="GO:0006825">
    <property type="term" value="P:copper ion transport"/>
    <property type="evidence" value="ECO:0007669"/>
    <property type="project" value="InterPro"/>
</dbReference>
<feature type="transmembrane region" description="Helical" evidence="7">
    <location>
        <begin position="384"/>
        <end position="404"/>
    </location>
</feature>
<feature type="domain" description="Copper resistance protein D" evidence="8">
    <location>
        <begin position="249"/>
        <end position="343"/>
    </location>
</feature>
<feature type="transmembrane region" description="Helical" evidence="7">
    <location>
        <begin position="605"/>
        <end position="625"/>
    </location>
</feature>
<feature type="transmembrane region" description="Helical" evidence="7">
    <location>
        <begin position="217"/>
        <end position="240"/>
    </location>
</feature>
<evidence type="ECO:0000256" key="5">
    <source>
        <dbReference type="ARBA" id="ARBA00023136"/>
    </source>
</evidence>
<evidence type="ECO:0000256" key="4">
    <source>
        <dbReference type="ARBA" id="ARBA00022989"/>
    </source>
</evidence>
<feature type="transmembrane region" description="Helical" evidence="7">
    <location>
        <begin position="416"/>
        <end position="438"/>
    </location>
</feature>
<keyword evidence="3 7" id="KW-0812">Transmembrane</keyword>
<feature type="transmembrane region" description="Helical" evidence="7">
    <location>
        <begin position="498"/>
        <end position="516"/>
    </location>
</feature>
<sequence length="635" mass="64118">MAGPSTTDAGAPPGPRGRPSTTSTVLSQVLPGAAVAAVVALALTALSGAETYARLGLPDPGPVVTYGLPVVRALTESAAVVTAGLLLLAALLVPPRGLGWLGADGYRAVRIASWTAAAWAGGALVTGVFAVADAFARPLSVVLTTSTLSESLGGLPAARTWFLTAGVALCCAVVCRLGLSWLTTTGAFALSVLGLLPAAFGGHSGTGSAHDVAMNSLALHVVAAALWIGGLVAVLVHASVGGGDLATGLRRFSTTAFWCWVVLALSGTVNALLRVNPADLLTSTYGLLLLAKVTGLVVLGVFGAAHRTRTVPEVVAGSRAALVRLGGVEVLIMFATVGVAVALGRTPPPEMSGPLPTRVEALLGYSLDRPLDLTGLVTAARPDLLLGTAAVVAALAYLAGVRRLRRRGVSWPAARTASWLVGSAVLLVATSSGIGAYAPAQFSVHMLQQVLVMVVVAPAWVLGRPVALLAAVRPPAAEGPPGPVEWLAAVGRSRPGRVLTTPVAAGALFVGTGWVLDAGGLFDVLVTGHVGHLTMTVWALVAGCLLARAVTDPDRSTRARVATVLVAAAAQIALALTVGTSSRIVGAEYWRQLGLAFIDRPADQMAGAVVLAVAALPVLALAAVVRRPADVQVST</sequence>
<feature type="transmembrane region" description="Helical" evidence="7">
    <location>
        <begin position="252"/>
        <end position="273"/>
    </location>
</feature>
<evidence type="ECO:0000259" key="8">
    <source>
        <dbReference type="Pfam" id="PF05425"/>
    </source>
</evidence>
<feature type="region of interest" description="Disordered" evidence="6">
    <location>
        <begin position="1"/>
        <end position="23"/>
    </location>
</feature>
<accession>A0A7Y9DR82</accession>
<evidence type="ECO:0000313" key="9">
    <source>
        <dbReference type="EMBL" id="NYD33899.1"/>
    </source>
</evidence>
<comment type="caution">
    <text evidence="9">The sequence shown here is derived from an EMBL/GenBank/DDBJ whole genome shotgun (WGS) entry which is preliminary data.</text>
</comment>
<dbReference type="PANTHER" id="PTHR34820">
    <property type="entry name" value="INNER MEMBRANE PROTEIN YEBZ"/>
    <property type="match status" value="1"/>
</dbReference>
<dbReference type="Proteomes" id="UP000535890">
    <property type="component" value="Unassembled WGS sequence"/>
</dbReference>
<dbReference type="InterPro" id="IPR008457">
    <property type="entry name" value="Cu-R_CopD_dom"/>
</dbReference>
<gene>
    <name evidence="9" type="ORF">BJ983_000001</name>
</gene>
<feature type="transmembrane region" description="Helical" evidence="7">
    <location>
        <begin position="528"/>
        <end position="550"/>
    </location>
</feature>
<feature type="transmembrane region" description="Helical" evidence="7">
    <location>
        <begin position="114"/>
        <end position="136"/>
    </location>
</feature>
<organism evidence="9 10">
    <name type="scientific">Actinomycetospora corticicola</name>
    <dbReference type="NCBI Taxonomy" id="663602"/>
    <lineage>
        <taxon>Bacteria</taxon>
        <taxon>Bacillati</taxon>
        <taxon>Actinomycetota</taxon>
        <taxon>Actinomycetes</taxon>
        <taxon>Pseudonocardiales</taxon>
        <taxon>Pseudonocardiaceae</taxon>
        <taxon>Actinomycetospora</taxon>
    </lineage>
</organism>
<keyword evidence="4 7" id="KW-1133">Transmembrane helix</keyword>
<feature type="transmembrane region" description="Helical" evidence="7">
    <location>
        <begin position="25"/>
        <end position="46"/>
    </location>
</feature>
<evidence type="ECO:0000256" key="2">
    <source>
        <dbReference type="ARBA" id="ARBA00022475"/>
    </source>
</evidence>
<dbReference type="EMBL" id="JACCBN010000001">
    <property type="protein sequence ID" value="NYD33899.1"/>
    <property type="molecule type" value="Genomic_DNA"/>
</dbReference>
<evidence type="ECO:0000313" key="10">
    <source>
        <dbReference type="Proteomes" id="UP000535890"/>
    </source>
</evidence>
<dbReference type="RefSeq" id="WP_179791921.1">
    <property type="nucleotide sequence ID" value="NZ_BAABHP010000002.1"/>
</dbReference>
<feature type="transmembrane region" description="Helical" evidence="7">
    <location>
        <begin position="325"/>
        <end position="344"/>
    </location>
</feature>
<keyword evidence="5 7" id="KW-0472">Membrane</keyword>
<feature type="transmembrane region" description="Helical" evidence="7">
    <location>
        <begin position="186"/>
        <end position="205"/>
    </location>
</feature>
<proteinExistence type="predicted"/>
<reference evidence="9 10" key="1">
    <citation type="submission" date="2020-07" db="EMBL/GenBank/DDBJ databases">
        <title>Sequencing the genomes of 1000 actinobacteria strains.</title>
        <authorList>
            <person name="Klenk H.-P."/>
        </authorList>
    </citation>
    <scope>NUCLEOTIDE SEQUENCE [LARGE SCALE GENOMIC DNA]</scope>
    <source>
        <strain evidence="9 10">DSM 45772</strain>
    </source>
</reference>
<feature type="transmembrane region" description="Helical" evidence="7">
    <location>
        <begin position="285"/>
        <end position="305"/>
    </location>
</feature>
<feature type="transmembrane region" description="Helical" evidence="7">
    <location>
        <begin position="450"/>
        <end position="472"/>
    </location>
</feature>
<dbReference type="InterPro" id="IPR019108">
    <property type="entry name" value="Caa3_assmbl_CtaG-rel"/>
</dbReference>
<feature type="transmembrane region" description="Helical" evidence="7">
    <location>
        <begin position="562"/>
        <end position="585"/>
    </location>
</feature>
<evidence type="ECO:0000256" key="1">
    <source>
        <dbReference type="ARBA" id="ARBA00004651"/>
    </source>
</evidence>
<keyword evidence="10" id="KW-1185">Reference proteome</keyword>
<evidence type="ECO:0000256" key="6">
    <source>
        <dbReference type="SAM" id="MobiDB-lite"/>
    </source>
</evidence>